<name>A0A506QPB1_9GAMM</name>
<dbReference type="GO" id="GO:0005886">
    <property type="term" value="C:plasma membrane"/>
    <property type="evidence" value="ECO:0007669"/>
    <property type="project" value="TreeGrafter"/>
</dbReference>
<comment type="similarity">
    <text evidence="2">Belongs to the GtrA family.</text>
</comment>
<evidence type="ECO:0000259" key="7">
    <source>
        <dbReference type="Pfam" id="PF04138"/>
    </source>
</evidence>
<evidence type="ECO:0000256" key="4">
    <source>
        <dbReference type="ARBA" id="ARBA00022989"/>
    </source>
</evidence>
<feature type="transmembrane region" description="Helical" evidence="6">
    <location>
        <begin position="102"/>
        <end position="120"/>
    </location>
</feature>
<evidence type="ECO:0000256" key="1">
    <source>
        <dbReference type="ARBA" id="ARBA00004141"/>
    </source>
</evidence>
<dbReference type="GO" id="GO:0000271">
    <property type="term" value="P:polysaccharide biosynthetic process"/>
    <property type="evidence" value="ECO:0007669"/>
    <property type="project" value="InterPro"/>
</dbReference>
<proteinExistence type="inferred from homology"/>
<keyword evidence="4 6" id="KW-1133">Transmembrane helix</keyword>
<dbReference type="InterPro" id="IPR007267">
    <property type="entry name" value="GtrA_DPMS_TM"/>
</dbReference>
<keyword evidence="5 6" id="KW-0472">Membrane</keyword>
<comment type="subcellular location">
    <subcellularLocation>
        <location evidence="1">Membrane</location>
        <topology evidence="1">Multi-pass membrane protein</topology>
    </subcellularLocation>
</comment>
<evidence type="ECO:0000313" key="8">
    <source>
        <dbReference type="EMBL" id="TPV47619.1"/>
    </source>
</evidence>
<organism evidence="8 9">
    <name type="scientific">Pantoea deleyi</name>
    <dbReference type="NCBI Taxonomy" id="470932"/>
    <lineage>
        <taxon>Bacteria</taxon>
        <taxon>Pseudomonadati</taxon>
        <taxon>Pseudomonadota</taxon>
        <taxon>Gammaproteobacteria</taxon>
        <taxon>Enterobacterales</taxon>
        <taxon>Erwiniaceae</taxon>
        <taxon>Pantoea</taxon>
    </lineage>
</organism>
<evidence type="ECO:0000256" key="2">
    <source>
        <dbReference type="ARBA" id="ARBA00009399"/>
    </source>
</evidence>
<dbReference type="InterPro" id="IPR051401">
    <property type="entry name" value="GtrA_CellWall_Glycosyl"/>
</dbReference>
<reference evidence="8 9" key="1">
    <citation type="submission" date="2019-06" db="EMBL/GenBank/DDBJ databases">
        <title>Taxogenomics and systematics of the genus Pantoea.</title>
        <authorList>
            <person name="Tambong J.T."/>
        </authorList>
    </citation>
    <scope>NUCLEOTIDE SEQUENCE [LARGE SCALE GENOMIC DNA]</scope>
    <source>
        <strain evidence="8 9">LMG 24200</strain>
    </source>
</reference>
<accession>A0A506QPB1</accession>
<keyword evidence="3 6" id="KW-0812">Transmembrane</keyword>
<dbReference type="Proteomes" id="UP000317747">
    <property type="component" value="Unassembled WGS sequence"/>
</dbReference>
<feature type="transmembrane region" description="Helical" evidence="6">
    <location>
        <begin position="7"/>
        <end position="28"/>
    </location>
</feature>
<dbReference type="RefSeq" id="WP_128084203.1">
    <property type="nucleotide sequence ID" value="NZ_CP071405.1"/>
</dbReference>
<feature type="domain" description="GtrA/DPMS transmembrane" evidence="7">
    <location>
        <begin position="10"/>
        <end position="126"/>
    </location>
</feature>
<dbReference type="PANTHER" id="PTHR38459:SF1">
    <property type="entry name" value="PROPHAGE BACTOPRENOL-LINKED GLUCOSE TRANSLOCASE HOMOLOG"/>
    <property type="match status" value="1"/>
</dbReference>
<evidence type="ECO:0000256" key="3">
    <source>
        <dbReference type="ARBA" id="ARBA00022692"/>
    </source>
</evidence>
<feature type="transmembrane region" description="Helical" evidence="6">
    <location>
        <begin position="74"/>
        <end position="96"/>
    </location>
</feature>
<dbReference type="OrthoDB" id="7926501at2"/>
<comment type="caution">
    <text evidence="8">The sequence shown here is derived from an EMBL/GenBank/DDBJ whole genome shotgun (WGS) entry which is preliminary data.</text>
</comment>
<evidence type="ECO:0000256" key="6">
    <source>
        <dbReference type="SAM" id="Phobius"/>
    </source>
</evidence>
<feature type="transmembrane region" description="Helical" evidence="6">
    <location>
        <begin position="34"/>
        <end position="53"/>
    </location>
</feature>
<dbReference type="AlphaFoldDB" id="A0A506QPB1"/>
<gene>
    <name evidence="8" type="ORF">FJW01_03550</name>
</gene>
<dbReference type="PANTHER" id="PTHR38459">
    <property type="entry name" value="PROPHAGE BACTOPRENOL-LINKED GLUCOSE TRANSLOCASE HOMOLOG"/>
    <property type="match status" value="1"/>
</dbReference>
<keyword evidence="9" id="KW-1185">Reference proteome</keyword>
<sequence>MKAIRDLFFFGVAGVCGFLIDSGALYFLKPYVGIYFGRLISFLLAVIVTWLFNRNITFKDKSIDKSLISEFLHYLSLMVVGGAINLGSFYLLVSYVDQIREWPVIAVALGSIAGMMANYISSRYFLYKKRC</sequence>
<evidence type="ECO:0000256" key="5">
    <source>
        <dbReference type="ARBA" id="ARBA00023136"/>
    </source>
</evidence>
<dbReference type="Pfam" id="PF04138">
    <property type="entry name" value="GtrA_DPMS_TM"/>
    <property type="match status" value="1"/>
</dbReference>
<protein>
    <submittedName>
        <fullName evidence="8">GtrA family protein</fullName>
    </submittedName>
</protein>
<evidence type="ECO:0000313" key="9">
    <source>
        <dbReference type="Proteomes" id="UP000317747"/>
    </source>
</evidence>
<dbReference type="EMBL" id="VHJA01000028">
    <property type="protein sequence ID" value="TPV47619.1"/>
    <property type="molecule type" value="Genomic_DNA"/>
</dbReference>